<evidence type="ECO:0000313" key="1">
    <source>
        <dbReference type="EMBL" id="KAI5393375.1"/>
    </source>
</evidence>
<name>A0A9D4W0A2_PEA</name>
<sequence>MTKGHAFDAAVPALVVFRVADELGMRMAKGPTSLRMHLVVDAVTSCRFEQKAVSEYAEDAGGRIDILDDRNRGSK</sequence>
<dbReference type="AlphaFoldDB" id="A0A9D4W0A2"/>
<reference evidence="1 2" key="1">
    <citation type="journal article" date="2022" name="Nat. Genet.">
        <title>Improved pea reference genome and pan-genome highlight genomic features and evolutionary characteristics.</title>
        <authorList>
            <person name="Yang T."/>
            <person name="Liu R."/>
            <person name="Luo Y."/>
            <person name="Hu S."/>
            <person name="Wang D."/>
            <person name="Wang C."/>
            <person name="Pandey M.K."/>
            <person name="Ge S."/>
            <person name="Xu Q."/>
            <person name="Li N."/>
            <person name="Li G."/>
            <person name="Huang Y."/>
            <person name="Saxena R.K."/>
            <person name="Ji Y."/>
            <person name="Li M."/>
            <person name="Yan X."/>
            <person name="He Y."/>
            <person name="Liu Y."/>
            <person name="Wang X."/>
            <person name="Xiang C."/>
            <person name="Varshney R.K."/>
            <person name="Ding H."/>
            <person name="Gao S."/>
            <person name="Zong X."/>
        </authorList>
    </citation>
    <scope>NUCLEOTIDE SEQUENCE [LARGE SCALE GENOMIC DNA]</scope>
    <source>
        <strain evidence="1 2">cv. Zhongwan 6</strain>
    </source>
</reference>
<evidence type="ECO:0000313" key="2">
    <source>
        <dbReference type="Proteomes" id="UP001058974"/>
    </source>
</evidence>
<gene>
    <name evidence="1" type="ORF">KIW84_060489</name>
</gene>
<dbReference type="EMBL" id="JAMSHJ010000006">
    <property type="protein sequence ID" value="KAI5393375.1"/>
    <property type="molecule type" value="Genomic_DNA"/>
</dbReference>
<organism evidence="1 2">
    <name type="scientific">Pisum sativum</name>
    <name type="common">Garden pea</name>
    <name type="synonym">Lathyrus oleraceus</name>
    <dbReference type="NCBI Taxonomy" id="3888"/>
    <lineage>
        <taxon>Eukaryota</taxon>
        <taxon>Viridiplantae</taxon>
        <taxon>Streptophyta</taxon>
        <taxon>Embryophyta</taxon>
        <taxon>Tracheophyta</taxon>
        <taxon>Spermatophyta</taxon>
        <taxon>Magnoliopsida</taxon>
        <taxon>eudicotyledons</taxon>
        <taxon>Gunneridae</taxon>
        <taxon>Pentapetalae</taxon>
        <taxon>rosids</taxon>
        <taxon>fabids</taxon>
        <taxon>Fabales</taxon>
        <taxon>Fabaceae</taxon>
        <taxon>Papilionoideae</taxon>
        <taxon>50 kb inversion clade</taxon>
        <taxon>NPAAA clade</taxon>
        <taxon>Hologalegina</taxon>
        <taxon>IRL clade</taxon>
        <taxon>Fabeae</taxon>
        <taxon>Lathyrus</taxon>
    </lineage>
</organism>
<protein>
    <submittedName>
        <fullName evidence="1">Uncharacterized protein</fullName>
    </submittedName>
</protein>
<keyword evidence="2" id="KW-1185">Reference proteome</keyword>
<accession>A0A9D4W0A2</accession>
<comment type="caution">
    <text evidence="1">The sequence shown here is derived from an EMBL/GenBank/DDBJ whole genome shotgun (WGS) entry which is preliminary data.</text>
</comment>
<dbReference type="Gramene" id="Psat06G0048900-T1">
    <property type="protein sequence ID" value="KAI5393375.1"/>
    <property type="gene ID" value="KIW84_060489"/>
</dbReference>
<proteinExistence type="predicted"/>
<dbReference type="Proteomes" id="UP001058974">
    <property type="component" value="Chromosome 6"/>
</dbReference>